<evidence type="ECO:0000256" key="3">
    <source>
        <dbReference type="ARBA" id="ARBA00022833"/>
    </source>
</evidence>
<dbReference type="PROSITE" id="PS50865">
    <property type="entry name" value="ZF_MYND_2"/>
    <property type="match status" value="1"/>
</dbReference>
<accession>A0A4U0V975</accession>
<keyword evidence="7" id="KW-1185">Reference proteome</keyword>
<dbReference type="STRING" id="329884.A0A4U0V975"/>
<keyword evidence="3" id="KW-0862">Zinc</keyword>
<sequence length="333" mass="37096">MSSISDWIHDQKHTLYEPPPAYEPLVDYDLPTQPSKHALDAALSHLALAIAALYRAGPYYKRQSEHLWFFAAGSWSRDVYVREVEKAGKLMPKRESVAQDVMFAEMKAREAVNVLWREGDGRDARDLVEAIEDLYLAKFFAPDPNEYYPPGYILCILGACAMSLGCTLPAVFKAQLKVLYPTSLRLRQAQGQMKKALYGPDGFENGTPYDMQSVGLFEATAVEPPSNAGHGGIVSLNVQGQFGRFGPPPVKKDVMAQVTRLMESINEESHPPYDICGDCGKSEAESRRKLLSCVRCKARRYCGREYQKAHWKAVHKDFCKAPEGIGADGERAG</sequence>
<dbReference type="Proteomes" id="UP000309340">
    <property type="component" value="Unassembled WGS sequence"/>
</dbReference>
<evidence type="ECO:0000313" key="7">
    <source>
        <dbReference type="Proteomes" id="UP000309340"/>
    </source>
</evidence>
<dbReference type="InterPro" id="IPR002893">
    <property type="entry name" value="Znf_MYND"/>
</dbReference>
<proteinExistence type="predicted"/>
<dbReference type="OrthoDB" id="341421at2759"/>
<name>A0A4U0V975_9PEZI</name>
<protein>
    <recommendedName>
        <fullName evidence="5">MYND-type domain-containing protein</fullName>
    </recommendedName>
</protein>
<evidence type="ECO:0000256" key="4">
    <source>
        <dbReference type="PROSITE-ProRule" id="PRU00134"/>
    </source>
</evidence>
<comment type="caution">
    <text evidence="6">The sequence shown here is derived from an EMBL/GenBank/DDBJ whole genome shotgun (WGS) entry which is preliminary data.</text>
</comment>
<organism evidence="6 7">
    <name type="scientific">Friedmanniomyces simplex</name>
    <dbReference type="NCBI Taxonomy" id="329884"/>
    <lineage>
        <taxon>Eukaryota</taxon>
        <taxon>Fungi</taxon>
        <taxon>Dikarya</taxon>
        <taxon>Ascomycota</taxon>
        <taxon>Pezizomycotina</taxon>
        <taxon>Dothideomycetes</taxon>
        <taxon>Dothideomycetidae</taxon>
        <taxon>Mycosphaerellales</taxon>
        <taxon>Teratosphaeriaceae</taxon>
        <taxon>Friedmanniomyces</taxon>
    </lineage>
</organism>
<keyword evidence="1" id="KW-0479">Metal-binding</keyword>
<feature type="domain" description="MYND-type" evidence="5">
    <location>
        <begin position="276"/>
        <end position="319"/>
    </location>
</feature>
<gene>
    <name evidence="6" type="ORF">B0A55_13614</name>
</gene>
<evidence type="ECO:0000256" key="2">
    <source>
        <dbReference type="ARBA" id="ARBA00022771"/>
    </source>
</evidence>
<reference evidence="6 7" key="1">
    <citation type="submission" date="2017-03" db="EMBL/GenBank/DDBJ databases">
        <title>Genomes of endolithic fungi from Antarctica.</title>
        <authorList>
            <person name="Coleine C."/>
            <person name="Masonjones S."/>
            <person name="Stajich J.E."/>
        </authorList>
    </citation>
    <scope>NUCLEOTIDE SEQUENCE [LARGE SCALE GENOMIC DNA]</scope>
    <source>
        <strain evidence="6 7">CCFEE 5184</strain>
    </source>
</reference>
<dbReference type="GO" id="GO:0008270">
    <property type="term" value="F:zinc ion binding"/>
    <property type="evidence" value="ECO:0007669"/>
    <property type="project" value="UniProtKB-KW"/>
</dbReference>
<dbReference type="Pfam" id="PF01753">
    <property type="entry name" value="zf-MYND"/>
    <property type="match status" value="1"/>
</dbReference>
<dbReference type="EMBL" id="NAJQ01002322">
    <property type="protein sequence ID" value="TKA45384.1"/>
    <property type="molecule type" value="Genomic_DNA"/>
</dbReference>
<dbReference type="AlphaFoldDB" id="A0A4U0V975"/>
<dbReference type="Gene3D" id="6.10.140.2220">
    <property type="match status" value="1"/>
</dbReference>
<evidence type="ECO:0000259" key="5">
    <source>
        <dbReference type="PROSITE" id="PS50865"/>
    </source>
</evidence>
<keyword evidence="2 4" id="KW-0863">Zinc-finger</keyword>
<evidence type="ECO:0000313" key="6">
    <source>
        <dbReference type="EMBL" id="TKA45384.1"/>
    </source>
</evidence>
<evidence type="ECO:0000256" key="1">
    <source>
        <dbReference type="ARBA" id="ARBA00022723"/>
    </source>
</evidence>
<dbReference type="SUPFAM" id="SSF144232">
    <property type="entry name" value="HIT/MYND zinc finger-like"/>
    <property type="match status" value="1"/>
</dbReference>